<gene>
    <name evidence="1" type="ORF">DSO57_1014673</name>
</gene>
<organism evidence="1 2">
    <name type="scientific">Entomophthora muscae</name>
    <dbReference type="NCBI Taxonomy" id="34485"/>
    <lineage>
        <taxon>Eukaryota</taxon>
        <taxon>Fungi</taxon>
        <taxon>Fungi incertae sedis</taxon>
        <taxon>Zoopagomycota</taxon>
        <taxon>Entomophthoromycotina</taxon>
        <taxon>Entomophthoromycetes</taxon>
        <taxon>Entomophthorales</taxon>
        <taxon>Entomophthoraceae</taxon>
        <taxon>Entomophthora</taxon>
    </lineage>
</organism>
<accession>A0ACC2TTG0</accession>
<protein>
    <submittedName>
        <fullName evidence="1">Uncharacterized protein</fullName>
    </submittedName>
</protein>
<dbReference type="Proteomes" id="UP001165960">
    <property type="component" value="Unassembled WGS sequence"/>
</dbReference>
<name>A0ACC2TTG0_9FUNG</name>
<comment type="caution">
    <text evidence="1">The sequence shown here is derived from an EMBL/GenBank/DDBJ whole genome shotgun (WGS) entry which is preliminary data.</text>
</comment>
<reference evidence="1" key="1">
    <citation type="submission" date="2022-04" db="EMBL/GenBank/DDBJ databases">
        <title>Genome of the entomopathogenic fungus Entomophthora muscae.</title>
        <authorList>
            <person name="Elya C."/>
            <person name="Lovett B.R."/>
            <person name="Lee E."/>
            <person name="Macias A.M."/>
            <person name="Hajek A.E."/>
            <person name="De Bivort B.L."/>
            <person name="Kasson M.T."/>
            <person name="De Fine Licht H.H."/>
            <person name="Stajich J.E."/>
        </authorList>
    </citation>
    <scope>NUCLEOTIDE SEQUENCE</scope>
    <source>
        <strain evidence="1">Berkeley</strain>
    </source>
</reference>
<sequence length="303" mass="34063">MAVTAHRTVYKQPKQAYARTLLSHPKVVIKNPSQVLAKLLNILYDGKDKLHIITDFNMTLTKFWVDGKQNCDSFNVLEAVGVVSPRLTAQQAQLRREYYRIESDISLNKAEKETLLTDIIKRNNELYVDEKFTKNQLTQVLKDYPIVYRDGARDLVTLTALHQIPILVFSAGLGDVVVELLKSQDMLLPHMHVVSNFMEFDPLPPNQITGFASPLIHTLNKGTVKLENTPFSDQATERRNVIILGDSLGDLQMGSTLNHHTHITIGILNCNVEVNLAAYSDAFDVVLTNDASLDWLNVLISSL</sequence>
<evidence type="ECO:0000313" key="2">
    <source>
        <dbReference type="Proteomes" id="UP001165960"/>
    </source>
</evidence>
<dbReference type="EMBL" id="QTSX02002186">
    <property type="protein sequence ID" value="KAJ9077651.1"/>
    <property type="molecule type" value="Genomic_DNA"/>
</dbReference>
<evidence type="ECO:0000313" key="1">
    <source>
        <dbReference type="EMBL" id="KAJ9077651.1"/>
    </source>
</evidence>
<proteinExistence type="predicted"/>
<keyword evidence="2" id="KW-1185">Reference proteome</keyword>